<sequence>MDVTIEMSSLRTAALVDVALGQLFYRVSTNHDLSGLCLRVTNHPKATVQNAFITLDGEKPFRIVLIRESDEGDVVLPVPMSPFYVQYLSEQPELENLYGLGGLVIAPDGPFFVVQHDQHDGNKVTKYFLRMRDWAILADPPTSACGITKWKLTTRDGSSENVWLGHLA</sequence>
<keyword evidence="2" id="KW-1185">Reference proteome</keyword>
<name>A0ABW0JQ85_9GAMM</name>
<dbReference type="RefSeq" id="WP_377306828.1">
    <property type="nucleotide sequence ID" value="NZ_JBHSMK010000010.1"/>
</dbReference>
<comment type="caution">
    <text evidence="1">The sequence shown here is derived from an EMBL/GenBank/DDBJ whole genome shotgun (WGS) entry which is preliminary data.</text>
</comment>
<gene>
    <name evidence="1" type="ORF">ACFPME_16780</name>
</gene>
<evidence type="ECO:0000313" key="2">
    <source>
        <dbReference type="Proteomes" id="UP001596013"/>
    </source>
</evidence>
<organism evidence="1 2">
    <name type="scientific">Rhodanobacter umsongensis</name>
    <dbReference type="NCBI Taxonomy" id="633153"/>
    <lineage>
        <taxon>Bacteria</taxon>
        <taxon>Pseudomonadati</taxon>
        <taxon>Pseudomonadota</taxon>
        <taxon>Gammaproteobacteria</taxon>
        <taxon>Lysobacterales</taxon>
        <taxon>Rhodanobacteraceae</taxon>
        <taxon>Rhodanobacter</taxon>
    </lineage>
</organism>
<evidence type="ECO:0000313" key="1">
    <source>
        <dbReference type="EMBL" id="MFC5438217.1"/>
    </source>
</evidence>
<dbReference type="EMBL" id="JBHSMK010000010">
    <property type="protein sequence ID" value="MFC5438217.1"/>
    <property type="molecule type" value="Genomic_DNA"/>
</dbReference>
<proteinExistence type="predicted"/>
<dbReference type="Proteomes" id="UP001596013">
    <property type="component" value="Unassembled WGS sequence"/>
</dbReference>
<protein>
    <submittedName>
        <fullName evidence="1">Uncharacterized protein</fullName>
    </submittedName>
</protein>
<reference evidence="2" key="1">
    <citation type="journal article" date="2019" name="Int. J. Syst. Evol. Microbiol.">
        <title>The Global Catalogue of Microorganisms (GCM) 10K type strain sequencing project: providing services to taxonomists for standard genome sequencing and annotation.</title>
        <authorList>
            <consortium name="The Broad Institute Genomics Platform"/>
            <consortium name="The Broad Institute Genome Sequencing Center for Infectious Disease"/>
            <person name="Wu L."/>
            <person name="Ma J."/>
        </authorList>
    </citation>
    <scope>NUCLEOTIDE SEQUENCE [LARGE SCALE GENOMIC DNA]</scope>
    <source>
        <strain evidence="2">JCM 17130</strain>
    </source>
</reference>
<accession>A0ABW0JQ85</accession>